<dbReference type="AlphaFoldDB" id="A0A820HVC5"/>
<proteinExistence type="predicted"/>
<comment type="caution">
    <text evidence="1">The sequence shown here is derived from an EMBL/GenBank/DDBJ whole genome shotgun (WGS) entry which is preliminary data.</text>
</comment>
<sequence length="36" mass="3859">QEPGYGLGRQLGHGFTKGPLYGFCPGITFGLYGALW</sequence>
<accession>A0A820HVC5</accession>
<dbReference type="EMBL" id="CAJOAY010016322">
    <property type="protein sequence ID" value="CAF4299498.1"/>
    <property type="molecule type" value="Genomic_DNA"/>
</dbReference>
<name>A0A820HVC5_9BILA</name>
<organism evidence="1 2">
    <name type="scientific">Adineta steineri</name>
    <dbReference type="NCBI Taxonomy" id="433720"/>
    <lineage>
        <taxon>Eukaryota</taxon>
        <taxon>Metazoa</taxon>
        <taxon>Spiralia</taxon>
        <taxon>Gnathifera</taxon>
        <taxon>Rotifera</taxon>
        <taxon>Eurotatoria</taxon>
        <taxon>Bdelloidea</taxon>
        <taxon>Adinetida</taxon>
        <taxon>Adinetidae</taxon>
        <taxon>Adineta</taxon>
    </lineage>
</organism>
<reference evidence="1" key="1">
    <citation type="submission" date="2021-02" db="EMBL/GenBank/DDBJ databases">
        <authorList>
            <person name="Nowell W R."/>
        </authorList>
    </citation>
    <scope>NUCLEOTIDE SEQUENCE</scope>
</reference>
<evidence type="ECO:0000313" key="2">
    <source>
        <dbReference type="Proteomes" id="UP000663881"/>
    </source>
</evidence>
<evidence type="ECO:0000313" key="1">
    <source>
        <dbReference type="EMBL" id="CAF4299498.1"/>
    </source>
</evidence>
<gene>
    <name evidence="1" type="ORF">OKA104_LOCUS46134</name>
</gene>
<protein>
    <submittedName>
        <fullName evidence="1">Uncharacterized protein</fullName>
    </submittedName>
</protein>
<dbReference type="Proteomes" id="UP000663881">
    <property type="component" value="Unassembled WGS sequence"/>
</dbReference>
<feature type="non-terminal residue" evidence="1">
    <location>
        <position position="1"/>
    </location>
</feature>